<protein>
    <recommendedName>
        <fullName evidence="2">asparagine synthase (glutamine-hydrolyzing)</fullName>
        <ecNumber evidence="2">6.3.5.4</ecNumber>
    </recommendedName>
</protein>
<dbReference type="EC" id="6.3.5.4" evidence="2"/>
<evidence type="ECO:0000259" key="4">
    <source>
        <dbReference type="Pfam" id="PF00733"/>
    </source>
</evidence>
<evidence type="ECO:0000256" key="2">
    <source>
        <dbReference type="ARBA" id="ARBA00012737"/>
    </source>
</evidence>
<sequence>MAGQRPRRHRQHLHAGPFAVMRRFAALLHPKGRLDPDLQRGFEKGLRGAGLKLCFTSDRAWVACAQDAPIQLDGQGIILGALFRRDGVRALREVGADEAARIAATHGTRLIAHHWGPYVAILVPPSGGVIEIVRAPLGELPCYVYQTAGATVIASDIDLLVACGGLRPAVAWEEVAQHLLVRDTRRAETCLQGVRELQGGQRLTLGPTASATEALWTPWSCVHPRIDDPDEAAQRVRDSARACIAARASQQQRILLLLSGGLDSSVVAACLADAGAAFDALTLVTREKTGDERSYARLVCEQLGTTLIEAQRDVSRVDVARSGARHLPRPTVRLFVQESKRLIEAASVGAGYGAVYTGGGGDNVFCSLQSSGPAADRLLVAGPGRAFLRTVGDISQLAPASLWAVASDAVRRAWLGKPALRHVPDATFLSRQALASAEPAREHPWLDLPEGALPGKAMHVRLLAFAQSFVEATDPQDALPSVAPLLSQPLVETCLAVPSWLWFENGRNRIVARRAFASDLPAAIVQRRSKGTPDSFVAAIFETHRSTIRTMLADGMLAANGIIDLAAALRILDDPRPAQGAGFRRVLELVDAETWARAWSGR</sequence>
<dbReference type="InterPro" id="IPR029055">
    <property type="entry name" value="Ntn_hydrolases_N"/>
</dbReference>
<dbReference type="InterPro" id="IPR051786">
    <property type="entry name" value="ASN_synthetase/amidase"/>
</dbReference>
<dbReference type="SUPFAM" id="SSF56235">
    <property type="entry name" value="N-terminal nucleophile aminohydrolases (Ntn hydrolases)"/>
    <property type="match status" value="1"/>
</dbReference>
<gene>
    <name evidence="5" type="ORF">C7I55_08020</name>
</gene>
<comment type="catalytic activity">
    <reaction evidence="3">
        <text>L-aspartate + L-glutamine + ATP + H2O = L-asparagine + L-glutamate + AMP + diphosphate + H(+)</text>
        <dbReference type="Rhea" id="RHEA:12228"/>
        <dbReference type="ChEBI" id="CHEBI:15377"/>
        <dbReference type="ChEBI" id="CHEBI:15378"/>
        <dbReference type="ChEBI" id="CHEBI:29985"/>
        <dbReference type="ChEBI" id="CHEBI:29991"/>
        <dbReference type="ChEBI" id="CHEBI:30616"/>
        <dbReference type="ChEBI" id="CHEBI:33019"/>
        <dbReference type="ChEBI" id="CHEBI:58048"/>
        <dbReference type="ChEBI" id="CHEBI:58359"/>
        <dbReference type="ChEBI" id="CHEBI:456215"/>
        <dbReference type="EC" id="6.3.5.4"/>
    </reaction>
</comment>
<dbReference type="Proteomes" id="UP000241167">
    <property type="component" value="Unassembled WGS sequence"/>
</dbReference>
<dbReference type="InterPro" id="IPR014729">
    <property type="entry name" value="Rossmann-like_a/b/a_fold"/>
</dbReference>
<evidence type="ECO:0000313" key="6">
    <source>
        <dbReference type="Proteomes" id="UP000241167"/>
    </source>
</evidence>
<evidence type="ECO:0000256" key="3">
    <source>
        <dbReference type="ARBA" id="ARBA00048741"/>
    </source>
</evidence>
<comment type="pathway">
    <text evidence="1">Amino-acid biosynthesis; L-asparagine biosynthesis; L-asparagine from L-aspartate (L-Gln route): step 1/1.</text>
</comment>
<dbReference type="SUPFAM" id="SSF52402">
    <property type="entry name" value="Adenine nucleotide alpha hydrolases-like"/>
    <property type="match status" value="1"/>
</dbReference>
<dbReference type="GO" id="GO:0004066">
    <property type="term" value="F:asparagine synthase (glutamine-hydrolyzing) activity"/>
    <property type="evidence" value="ECO:0007669"/>
    <property type="project" value="UniProtKB-EC"/>
</dbReference>
<accession>A0A2P7QW23</accession>
<dbReference type="PANTHER" id="PTHR43284">
    <property type="entry name" value="ASPARAGINE SYNTHETASE (GLUTAMINE-HYDROLYZING)"/>
    <property type="match status" value="1"/>
</dbReference>
<dbReference type="Pfam" id="PF00733">
    <property type="entry name" value="Asn_synthase"/>
    <property type="match status" value="1"/>
</dbReference>
<reference evidence="5 6" key="1">
    <citation type="submission" date="2018-03" db="EMBL/GenBank/DDBJ databases">
        <title>The draft genome of Sphingosinicella sp. GL-C-18.</title>
        <authorList>
            <person name="Liu L."/>
            <person name="Li L."/>
            <person name="Liang L."/>
            <person name="Zhang X."/>
            <person name="Wang T."/>
        </authorList>
    </citation>
    <scope>NUCLEOTIDE SEQUENCE [LARGE SCALE GENOMIC DNA]</scope>
    <source>
        <strain evidence="5 6">GL-C-18</strain>
    </source>
</reference>
<dbReference type="EMBL" id="PXYI01000002">
    <property type="protein sequence ID" value="PSJ42172.1"/>
    <property type="molecule type" value="Genomic_DNA"/>
</dbReference>
<dbReference type="Gene3D" id="3.40.50.620">
    <property type="entry name" value="HUPs"/>
    <property type="match status" value="2"/>
</dbReference>
<dbReference type="InterPro" id="IPR001962">
    <property type="entry name" value="Asn_synthase"/>
</dbReference>
<organism evidence="5 6">
    <name type="scientific">Allosphingosinicella deserti</name>
    <dbReference type="NCBI Taxonomy" id="2116704"/>
    <lineage>
        <taxon>Bacteria</taxon>
        <taxon>Pseudomonadati</taxon>
        <taxon>Pseudomonadota</taxon>
        <taxon>Alphaproteobacteria</taxon>
        <taxon>Sphingomonadales</taxon>
        <taxon>Sphingomonadaceae</taxon>
        <taxon>Allosphingosinicella</taxon>
    </lineage>
</organism>
<dbReference type="AlphaFoldDB" id="A0A2P7QW23"/>
<dbReference type="GO" id="GO:0006529">
    <property type="term" value="P:asparagine biosynthetic process"/>
    <property type="evidence" value="ECO:0007669"/>
    <property type="project" value="InterPro"/>
</dbReference>
<proteinExistence type="predicted"/>
<keyword evidence="6" id="KW-1185">Reference proteome</keyword>
<evidence type="ECO:0000256" key="1">
    <source>
        <dbReference type="ARBA" id="ARBA00005187"/>
    </source>
</evidence>
<evidence type="ECO:0000313" key="5">
    <source>
        <dbReference type="EMBL" id="PSJ42172.1"/>
    </source>
</evidence>
<dbReference type="PANTHER" id="PTHR43284:SF1">
    <property type="entry name" value="ASPARAGINE SYNTHETASE"/>
    <property type="match status" value="1"/>
</dbReference>
<dbReference type="Gene3D" id="3.60.20.10">
    <property type="entry name" value="Glutamine Phosphoribosylpyrophosphate, subunit 1, domain 1"/>
    <property type="match status" value="1"/>
</dbReference>
<comment type="caution">
    <text evidence="5">The sequence shown here is derived from an EMBL/GenBank/DDBJ whole genome shotgun (WGS) entry which is preliminary data.</text>
</comment>
<name>A0A2P7QW23_9SPHN</name>
<feature type="domain" description="Asparagine synthetase" evidence="4">
    <location>
        <begin position="236"/>
        <end position="597"/>
    </location>
</feature>